<evidence type="ECO:0000313" key="1">
    <source>
        <dbReference type="EMBL" id="EQD28661.1"/>
    </source>
</evidence>
<feature type="non-terminal residue" evidence="1">
    <location>
        <position position="1"/>
    </location>
</feature>
<name>T0Y0Q2_9ZZZZ</name>
<gene>
    <name evidence="1" type="ORF">B1A_21066</name>
</gene>
<dbReference type="PANTHER" id="PTHR34217">
    <property type="entry name" value="METAL-DEPENDENT CARBOXYPEPTIDASE"/>
    <property type="match status" value="1"/>
</dbReference>
<reference evidence="1" key="1">
    <citation type="submission" date="2013-08" db="EMBL/GenBank/DDBJ databases">
        <authorList>
            <person name="Mendez C."/>
            <person name="Richter M."/>
            <person name="Ferrer M."/>
            <person name="Sanchez J."/>
        </authorList>
    </citation>
    <scope>NUCLEOTIDE SEQUENCE</scope>
</reference>
<dbReference type="PRINTS" id="PR00998">
    <property type="entry name" value="CRBOXYPTASET"/>
</dbReference>
<keyword evidence="1" id="KW-0645">Protease</keyword>
<protein>
    <submittedName>
        <fullName evidence="1">Thermostable carboxypeptidase 1</fullName>
    </submittedName>
</protein>
<dbReference type="EMBL" id="AUZX01015562">
    <property type="protein sequence ID" value="EQD28661.1"/>
    <property type="molecule type" value="Genomic_DNA"/>
</dbReference>
<feature type="non-terminal residue" evidence="1">
    <location>
        <position position="313"/>
    </location>
</feature>
<dbReference type="Gene3D" id="1.10.1370.30">
    <property type="match status" value="1"/>
</dbReference>
<sequence>LYALRGALSLLRWDAAVMMPRGSADIRGEQLAALETEQHALLTSPRVSRLLDRAQANSQGMQDWQIANLREMRRERDHAIATPVALISRLTKAVSRAEVCWLDARAQGRFEQFAPLLEEVVQLVRDKAALLGQALNLSPYDALVDEFSPGITTADIDVMFKALSRRLPALIREAIAVQESRPPQALAGKFPLSKQRALIVEVMKQIGFPFDRGRLDESEHPFTEGVPGDIRVTTRLESSEPFTGLLGALHETGHAMYDLGLPQDWRDQPVGRDRGMALEESQSLLMEMIVCRSRPFVQYVQPLLMKHFGVSGP</sequence>
<dbReference type="PROSITE" id="PS52034">
    <property type="entry name" value="PEPTIDASE_M32"/>
    <property type="match status" value="1"/>
</dbReference>
<organism evidence="1">
    <name type="scientific">mine drainage metagenome</name>
    <dbReference type="NCBI Taxonomy" id="410659"/>
    <lineage>
        <taxon>unclassified sequences</taxon>
        <taxon>metagenomes</taxon>
        <taxon>ecological metagenomes</taxon>
    </lineage>
</organism>
<keyword evidence="1" id="KW-0378">Hydrolase</keyword>
<keyword evidence="1" id="KW-0121">Carboxypeptidase</keyword>
<dbReference type="Pfam" id="PF02074">
    <property type="entry name" value="Peptidase_M32"/>
    <property type="match status" value="1"/>
</dbReference>
<dbReference type="GO" id="GO:0004181">
    <property type="term" value="F:metallocarboxypeptidase activity"/>
    <property type="evidence" value="ECO:0007669"/>
    <property type="project" value="InterPro"/>
</dbReference>
<reference evidence="1" key="2">
    <citation type="journal article" date="2014" name="ISME J.">
        <title>Microbial stratification in low pH oxic and suboxic macroscopic growths along an acid mine drainage.</title>
        <authorList>
            <person name="Mendez-Garcia C."/>
            <person name="Mesa V."/>
            <person name="Sprenger R.R."/>
            <person name="Richter M."/>
            <person name="Diez M.S."/>
            <person name="Solano J."/>
            <person name="Bargiela R."/>
            <person name="Golyshina O.V."/>
            <person name="Manteca A."/>
            <person name="Ramos J.L."/>
            <person name="Gallego J.R."/>
            <person name="Llorente I."/>
            <person name="Martins Dos Santos V.A."/>
            <person name="Jensen O.N."/>
            <person name="Pelaez A.I."/>
            <person name="Sanchez J."/>
            <person name="Ferrer M."/>
        </authorList>
    </citation>
    <scope>NUCLEOTIDE SEQUENCE</scope>
</reference>
<comment type="caution">
    <text evidence="1">The sequence shown here is derived from an EMBL/GenBank/DDBJ whole genome shotgun (WGS) entry which is preliminary data.</text>
</comment>
<dbReference type="AlphaFoldDB" id="T0Y0Q2"/>
<accession>T0Y0Q2</accession>
<dbReference type="GO" id="GO:0006508">
    <property type="term" value="P:proteolysis"/>
    <property type="evidence" value="ECO:0007669"/>
    <property type="project" value="InterPro"/>
</dbReference>
<dbReference type="SUPFAM" id="SSF55486">
    <property type="entry name" value="Metalloproteases ('zincins'), catalytic domain"/>
    <property type="match status" value="1"/>
</dbReference>
<dbReference type="PANTHER" id="PTHR34217:SF1">
    <property type="entry name" value="CARBOXYPEPTIDASE 1"/>
    <property type="match status" value="1"/>
</dbReference>
<proteinExistence type="predicted"/>
<dbReference type="InterPro" id="IPR001333">
    <property type="entry name" value="Peptidase_M32_Taq"/>
</dbReference>